<dbReference type="GeneID" id="66980082"/>
<sequence length="100" mass="11042">MPPMPMCGRTLRRLPVLSLVLHNNSIRCAHVREALAALRMGIASEVQAKEQPPMERAAYTVHNANTDSPRSPTRTTETHDCRLCTARTSGFPFSSSKLPV</sequence>
<feature type="region of interest" description="Disordered" evidence="1">
    <location>
        <begin position="61"/>
        <end position="80"/>
    </location>
</feature>
<evidence type="ECO:0000256" key="1">
    <source>
        <dbReference type="SAM" id="MobiDB-lite"/>
    </source>
</evidence>
<dbReference type="EMBL" id="AP024417">
    <property type="protein sequence ID" value="BCR85723.1"/>
    <property type="molecule type" value="Genomic_DNA"/>
</dbReference>
<evidence type="ECO:0000313" key="2">
    <source>
        <dbReference type="EMBL" id="BCR85723.1"/>
    </source>
</evidence>
<name>A0A7R7VJ88_ASPCH</name>
<dbReference type="RefSeq" id="XP_043134245.1">
    <property type="nucleotide sequence ID" value="XM_043275236.1"/>
</dbReference>
<protein>
    <submittedName>
        <fullName evidence="2">Uncharacterized protein</fullName>
    </submittedName>
</protein>
<dbReference type="KEGG" id="ache:ACHE_21181S"/>
<accession>A0A7R7VJ88</accession>
<keyword evidence="3" id="KW-1185">Reference proteome</keyword>
<dbReference type="Proteomes" id="UP000637239">
    <property type="component" value="Chromosome 2"/>
</dbReference>
<dbReference type="AlphaFoldDB" id="A0A7R7VJ88"/>
<reference evidence="2" key="1">
    <citation type="submission" date="2021-01" db="EMBL/GenBank/DDBJ databases">
        <authorList>
            <consortium name="Aspergillus chevalieri M1 genome sequencing consortium"/>
            <person name="Kazuki M."/>
            <person name="Futagami T."/>
        </authorList>
    </citation>
    <scope>NUCLEOTIDE SEQUENCE</scope>
    <source>
        <strain evidence="2">M1</strain>
    </source>
</reference>
<organism evidence="2 3">
    <name type="scientific">Aspergillus chevalieri</name>
    <name type="common">Eurotium chevalieri</name>
    <dbReference type="NCBI Taxonomy" id="182096"/>
    <lineage>
        <taxon>Eukaryota</taxon>
        <taxon>Fungi</taxon>
        <taxon>Dikarya</taxon>
        <taxon>Ascomycota</taxon>
        <taxon>Pezizomycotina</taxon>
        <taxon>Eurotiomycetes</taxon>
        <taxon>Eurotiomycetidae</taxon>
        <taxon>Eurotiales</taxon>
        <taxon>Aspergillaceae</taxon>
        <taxon>Aspergillus</taxon>
        <taxon>Aspergillus subgen. Aspergillus</taxon>
    </lineage>
</organism>
<evidence type="ECO:0000313" key="3">
    <source>
        <dbReference type="Proteomes" id="UP000637239"/>
    </source>
</evidence>
<gene>
    <name evidence="2" type="ORF">ACHE_21181S</name>
</gene>
<proteinExistence type="predicted"/>
<feature type="compositionally biased region" description="Polar residues" evidence="1">
    <location>
        <begin position="62"/>
        <end position="75"/>
    </location>
</feature>
<reference evidence="2" key="2">
    <citation type="submission" date="2021-02" db="EMBL/GenBank/DDBJ databases">
        <title>Aspergillus chevalieri M1 genome sequence.</title>
        <authorList>
            <person name="Kadooka C."/>
            <person name="Mori K."/>
            <person name="Futagami T."/>
        </authorList>
    </citation>
    <scope>NUCLEOTIDE SEQUENCE</scope>
    <source>
        <strain evidence="2">M1</strain>
    </source>
</reference>